<dbReference type="InterPro" id="IPR009057">
    <property type="entry name" value="Homeodomain-like_sf"/>
</dbReference>
<evidence type="ECO:0000313" key="4">
    <source>
        <dbReference type="Proteomes" id="UP000624244"/>
    </source>
</evidence>
<dbReference type="InterPro" id="IPR025246">
    <property type="entry name" value="IS30-like_HTH"/>
</dbReference>
<feature type="domain" description="Transposase IS30-like HTH" evidence="2">
    <location>
        <begin position="22"/>
        <end position="59"/>
    </location>
</feature>
<sequence length="280" mass="32889">MPTTNAAPRRFGCELSQNVRRGRNMTVDERNVAIGMLHEGASYKDVAAYFNRDPSTIRRLYNKLHQTGSVQDKPRSGRPQILSRHQQKLIYRAARADPKILYEDLAKVAVFIHLDGTPSKPPSRRTLYTVLKRRKLTNHRCKKRPKLTPEHARGRYRFACQYRSFPWHRRTVKFSDECSVQKGSGGTQEWCFRYPEEKWKRRMLTEVLASQGPQQMVWGAIWVDERGQGRRSPLVIMERDPDAPRECWRRIPSSQIKALIESMPRRLRATRQARGWQTKY</sequence>
<dbReference type="Pfam" id="PF13936">
    <property type="entry name" value="HTH_38"/>
    <property type="match status" value="1"/>
</dbReference>
<evidence type="ECO:0000313" key="3">
    <source>
        <dbReference type="EMBL" id="KAF5844685.1"/>
    </source>
</evidence>
<comment type="caution">
    <text evidence="3">The sequence shown here is derived from an EMBL/GenBank/DDBJ whole genome shotgun (WGS) entry which is preliminary data.</text>
</comment>
<dbReference type="EMBL" id="WNKQ01000022">
    <property type="protein sequence ID" value="KAF5844685.1"/>
    <property type="molecule type" value="Genomic_DNA"/>
</dbReference>
<dbReference type="Gene3D" id="3.30.420.10">
    <property type="entry name" value="Ribonuclease H-like superfamily/Ribonuclease H"/>
    <property type="match status" value="1"/>
</dbReference>
<dbReference type="InterPro" id="IPR036397">
    <property type="entry name" value="RNaseH_sf"/>
</dbReference>
<dbReference type="GO" id="GO:0003677">
    <property type="term" value="F:DNA binding"/>
    <property type="evidence" value="ECO:0007669"/>
    <property type="project" value="InterPro"/>
</dbReference>
<reference evidence="3" key="1">
    <citation type="submission" date="2019-11" db="EMBL/GenBank/DDBJ databases">
        <title>Bipolaris sorokiniana Genome sequencing.</title>
        <authorList>
            <person name="Wang H."/>
        </authorList>
    </citation>
    <scope>NUCLEOTIDE SEQUENCE</scope>
</reference>
<protein>
    <recommendedName>
        <fullName evidence="5">Transposase Tc1-like domain-containing protein</fullName>
    </recommendedName>
</protein>
<proteinExistence type="predicted"/>
<feature type="domain" description="Transposase Tc1-like" evidence="1">
    <location>
        <begin position="90"/>
        <end position="163"/>
    </location>
</feature>
<organism evidence="3 4">
    <name type="scientific">Cochliobolus sativus</name>
    <name type="common">Common root rot and spot blotch fungus</name>
    <name type="synonym">Bipolaris sorokiniana</name>
    <dbReference type="NCBI Taxonomy" id="45130"/>
    <lineage>
        <taxon>Eukaryota</taxon>
        <taxon>Fungi</taxon>
        <taxon>Dikarya</taxon>
        <taxon>Ascomycota</taxon>
        <taxon>Pezizomycotina</taxon>
        <taxon>Dothideomycetes</taxon>
        <taxon>Pleosporomycetidae</taxon>
        <taxon>Pleosporales</taxon>
        <taxon>Pleosporineae</taxon>
        <taxon>Pleosporaceae</taxon>
        <taxon>Bipolaris</taxon>
    </lineage>
</organism>
<name>A0A8H5ZAZ2_COCSA</name>
<accession>A0A8H5ZAZ2</accession>
<dbReference type="Pfam" id="PF01498">
    <property type="entry name" value="HTH_Tnp_Tc3_2"/>
    <property type="match status" value="1"/>
</dbReference>
<dbReference type="InterPro" id="IPR002492">
    <property type="entry name" value="Transposase_Tc1-like"/>
</dbReference>
<dbReference type="GO" id="GO:0006313">
    <property type="term" value="P:DNA transposition"/>
    <property type="evidence" value="ECO:0007669"/>
    <property type="project" value="InterPro"/>
</dbReference>
<dbReference type="SUPFAM" id="SSF46689">
    <property type="entry name" value="Homeodomain-like"/>
    <property type="match status" value="1"/>
</dbReference>
<evidence type="ECO:0000259" key="1">
    <source>
        <dbReference type="Pfam" id="PF01498"/>
    </source>
</evidence>
<evidence type="ECO:0008006" key="5">
    <source>
        <dbReference type="Google" id="ProtNLM"/>
    </source>
</evidence>
<dbReference type="GO" id="GO:0015074">
    <property type="term" value="P:DNA integration"/>
    <property type="evidence" value="ECO:0007669"/>
    <property type="project" value="InterPro"/>
</dbReference>
<dbReference type="Proteomes" id="UP000624244">
    <property type="component" value="Unassembled WGS sequence"/>
</dbReference>
<dbReference type="AlphaFoldDB" id="A0A8H5ZAZ2"/>
<evidence type="ECO:0000259" key="2">
    <source>
        <dbReference type="Pfam" id="PF13936"/>
    </source>
</evidence>
<gene>
    <name evidence="3" type="ORF">GGP41_007717</name>
</gene>